<evidence type="ECO:0000256" key="7">
    <source>
        <dbReference type="ARBA" id="ARBA00022619"/>
    </source>
</evidence>
<keyword evidence="8" id="KW-0479">Metal-binding</keyword>
<evidence type="ECO:0000256" key="2">
    <source>
        <dbReference type="ARBA" id="ARBA00001946"/>
    </source>
</evidence>
<evidence type="ECO:0000256" key="5">
    <source>
        <dbReference type="ARBA" id="ARBA00008976"/>
    </source>
</evidence>
<dbReference type="GO" id="GO:0008686">
    <property type="term" value="F:3,4-dihydroxy-2-butanone-4-phosphate synthase activity"/>
    <property type="evidence" value="ECO:0007669"/>
    <property type="project" value="UniProtKB-EC"/>
</dbReference>
<dbReference type="GO" id="GO:0005829">
    <property type="term" value="C:cytosol"/>
    <property type="evidence" value="ECO:0007669"/>
    <property type="project" value="TreeGrafter"/>
</dbReference>
<dbReference type="InterPro" id="IPR000422">
    <property type="entry name" value="DHBP_synthase_RibB"/>
</dbReference>
<proteinExistence type="inferred from homology"/>
<dbReference type="OrthoDB" id="60371at2759"/>
<comment type="similarity">
    <text evidence="5">In the C-terminal section; belongs to the GTP cyclohydrolase II family.</text>
</comment>
<protein>
    <recommendedName>
        <fullName evidence="6">3,4-dihydroxy-2-butanone-4-phosphate synthase</fullName>
        <ecNumber evidence="6">4.1.99.12</ecNumber>
    </recommendedName>
</protein>
<feature type="region of interest" description="Disordered" evidence="12">
    <location>
        <begin position="468"/>
        <end position="487"/>
    </location>
</feature>
<evidence type="ECO:0000313" key="15">
    <source>
        <dbReference type="Proteomes" id="UP001165080"/>
    </source>
</evidence>
<evidence type="ECO:0000313" key="14">
    <source>
        <dbReference type="EMBL" id="GLC50382.1"/>
    </source>
</evidence>
<keyword evidence="10" id="KW-0464">Manganese</keyword>
<name>A0A9W6EZ44_9CHLO</name>
<evidence type="ECO:0000256" key="3">
    <source>
        <dbReference type="ARBA" id="ARBA00004904"/>
    </source>
</evidence>
<evidence type="ECO:0000256" key="8">
    <source>
        <dbReference type="ARBA" id="ARBA00022723"/>
    </source>
</evidence>
<evidence type="ECO:0000256" key="11">
    <source>
        <dbReference type="ARBA" id="ARBA00023239"/>
    </source>
</evidence>
<dbReference type="PANTHER" id="PTHR21327:SF18">
    <property type="entry name" value="3,4-DIHYDROXY-2-BUTANONE 4-PHOSPHATE SYNTHASE"/>
    <property type="match status" value="1"/>
</dbReference>
<dbReference type="Pfam" id="PF00926">
    <property type="entry name" value="DHBP_synthase"/>
    <property type="match status" value="1"/>
</dbReference>
<organism evidence="14 15">
    <name type="scientific">Pleodorina starrii</name>
    <dbReference type="NCBI Taxonomy" id="330485"/>
    <lineage>
        <taxon>Eukaryota</taxon>
        <taxon>Viridiplantae</taxon>
        <taxon>Chlorophyta</taxon>
        <taxon>core chlorophytes</taxon>
        <taxon>Chlorophyceae</taxon>
        <taxon>CS clade</taxon>
        <taxon>Chlamydomonadales</taxon>
        <taxon>Volvocaceae</taxon>
        <taxon>Pleodorina</taxon>
    </lineage>
</organism>
<dbReference type="Gene3D" id="3.90.870.10">
    <property type="entry name" value="DHBP synthase"/>
    <property type="match status" value="1"/>
</dbReference>
<keyword evidence="15" id="KW-1185">Reference proteome</keyword>
<dbReference type="Gene3D" id="3.40.50.10990">
    <property type="entry name" value="GTP cyclohydrolase II"/>
    <property type="match status" value="1"/>
</dbReference>
<reference evidence="14 15" key="1">
    <citation type="journal article" date="2023" name="Commun. Biol.">
        <title>Reorganization of the ancestral sex-determining regions during the evolution of trioecy in Pleodorina starrii.</title>
        <authorList>
            <person name="Takahashi K."/>
            <person name="Suzuki S."/>
            <person name="Kawai-Toyooka H."/>
            <person name="Yamamoto K."/>
            <person name="Hamaji T."/>
            <person name="Ootsuki R."/>
            <person name="Yamaguchi H."/>
            <person name="Kawachi M."/>
            <person name="Higashiyama T."/>
            <person name="Nozaki H."/>
        </authorList>
    </citation>
    <scope>NUCLEOTIDE SEQUENCE [LARGE SCALE GENOMIC DNA]</scope>
    <source>
        <strain evidence="14 15">NIES-4479</strain>
    </source>
</reference>
<dbReference type="SUPFAM" id="SSF142695">
    <property type="entry name" value="RibA-like"/>
    <property type="match status" value="1"/>
</dbReference>
<evidence type="ECO:0000259" key="13">
    <source>
        <dbReference type="Pfam" id="PF00925"/>
    </source>
</evidence>
<dbReference type="Proteomes" id="UP001165080">
    <property type="component" value="Unassembled WGS sequence"/>
</dbReference>
<dbReference type="EMBL" id="BRXU01000003">
    <property type="protein sequence ID" value="GLC50382.1"/>
    <property type="molecule type" value="Genomic_DNA"/>
</dbReference>
<dbReference type="Pfam" id="PF00925">
    <property type="entry name" value="GTP_cyclohydro2"/>
    <property type="match status" value="1"/>
</dbReference>
<dbReference type="SUPFAM" id="SSF55821">
    <property type="entry name" value="YrdC/RibB"/>
    <property type="match status" value="1"/>
</dbReference>
<evidence type="ECO:0000256" key="9">
    <source>
        <dbReference type="ARBA" id="ARBA00022842"/>
    </source>
</evidence>
<evidence type="ECO:0000256" key="4">
    <source>
        <dbReference type="ARBA" id="ARBA00005520"/>
    </source>
</evidence>
<dbReference type="HAMAP" id="MF_00180">
    <property type="entry name" value="RibB"/>
    <property type="match status" value="1"/>
</dbReference>
<dbReference type="InterPro" id="IPR032677">
    <property type="entry name" value="GTP_cyclohydro_II"/>
</dbReference>
<dbReference type="GO" id="GO:0046872">
    <property type="term" value="F:metal ion binding"/>
    <property type="evidence" value="ECO:0007669"/>
    <property type="project" value="UniProtKB-KW"/>
</dbReference>
<comment type="pathway">
    <text evidence="3">Cofactor biosynthesis; riboflavin biosynthesis; 2-hydroxy-3-oxobutyl phosphate from D-ribulose 5-phosphate: step 1/1.</text>
</comment>
<dbReference type="NCBIfam" id="TIGR00506">
    <property type="entry name" value="ribB"/>
    <property type="match status" value="1"/>
</dbReference>
<keyword evidence="7" id="KW-0686">Riboflavin biosynthesis</keyword>
<comment type="cofactor">
    <cofactor evidence="2">
        <name>Mg(2+)</name>
        <dbReference type="ChEBI" id="CHEBI:18420"/>
    </cofactor>
</comment>
<dbReference type="AlphaFoldDB" id="A0A9W6EZ44"/>
<comment type="caution">
    <text evidence="14">The sequence shown here is derived from an EMBL/GenBank/DDBJ whole genome shotgun (WGS) entry which is preliminary data.</text>
</comment>
<dbReference type="GO" id="GO:0009231">
    <property type="term" value="P:riboflavin biosynthetic process"/>
    <property type="evidence" value="ECO:0007669"/>
    <property type="project" value="UniProtKB-KW"/>
</dbReference>
<dbReference type="FunFam" id="3.90.870.10:FF:000001">
    <property type="entry name" value="Riboflavin biosynthesis protein RibBA"/>
    <property type="match status" value="1"/>
</dbReference>
<keyword evidence="9" id="KW-0460">Magnesium</keyword>
<gene>
    <name evidence="14" type="primary">PLEST000142</name>
    <name evidence="14" type="ORF">PLESTB_000373000</name>
</gene>
<comment type="similarity">
    <text evidence="4">In the N-terminal section; belongs to the DHBP synthase family.</text>
</comment>
<dbReference type="EC" id="4.1.99.12" evidence="6"/>
<evidence type="ECO:0000256" key="10">
    <source>
        <dbReference type="ARBA" id="ARBA00023211"/>
    </source>
</evidence>
<comment type="cofactor">
    <cofactor evidence="1">
        <name>Mn(2+)</name>
        <dbReference type="ChEBI" id="CHEBI:29035"/>
    </cofactor>
</comment>
<evidence type="ECO:0000256" key="1">
    <source>
        <dbReference type="ARBA" id="ARBA00001936"/>
    </source>
</evidence>
<evidence type="ECO:0000256" key="12">
    <source>
        <dbReference type="SAM" id="MobiDB-lite"/>
    </source>
</evidence>
<sequence length="487" mass="50464">MLARLPVGQLVCGPTGSARPVVTPARLVPSARTAGAQQSLVSRHAEQCNPQTGRRVVLTCGQANSSLQLPLDLDLEQPLPGFDSIAAALEDLAAGKLVVVIDDEDRENEGDLIMNADKVTTETMAFLVEYTSGVVCISMEGADLDRLRLPLMVSSAENEDTMYTAFTITVDLRDGITTGISASDRAKTIRRLADPSAGAGDFRRPGHIFPLRYRPGGVLVRPGHTEAAVDLARLSGSFPAGVLCEVVNKDDGSMARTPQLLAFAKRHGLRCVTIADLIRYRLRHEALVAPAAEPAPVTVADGATFSAHCFRSAVDGAEHLAFVHGAVADSATEVLLYVHQERTVADLLNCSEPGTSGAAPSLDAALRAVATAGAGVVLYMRGQTARGLAPSAELTALGAGAGGAELYSWDLKDAALAAQMLRALGVRSVALAGSGGEGDAAMATALRSCGLGVRQVVAAPAAAPVAHHNGNGAGHVRPQSLQAAGFR</sequence>
<keyword evidence="11" id="KW-0456">Lyase</keyword>
<dbReference type="InterPro" id="IPR036144">
    <property type="entry name" value="RibA-like_sf"/>
</dbReference>
<dbReference type="PANTHER" id="PTHR21327">
    <property type="entry name" value="GTP CYCLOHYDROLASE II-RELATED"/>
    <property type="match status" value="1"/>
</dbReference>
<evidence type="ECO:0000256" key="6">
    <source>
        <dbReference type="ARBA" id="ARBA00012153"/>
    </source>
</evidence>
<feature type="domain" description="GTP cyclohydrolase II" evidence="13">
    <location>
        <begin position="299"/>
        <end position="433"/>
    </location>
</feature>
<dbReference type="InterPro" id="IPR017945">
    <property type="entry name" value="DHBP_synth_RibB-like_a/b_dom"/>
</dbReference>
<accession>A0A9W6EZ44</accession>